<dbReference type="PANTHER" id="PTHR31157:SF1">
    <property type="entry name" value="SCP DOMAIN-CONTAINING PROTEIN"/>
    <property type="match status" value="1"/>
</dbReference>
<dbReference type="Gene3D" id="3.40.33.10">
    <property type="entry name" value="CAP"/>
    <property type="match status" value="1"/>
</dbReference>
<evidence type="ECO:0000256" key="1">
    <source>
        <dbReference type="SAM" id="MobiDB-lite"/>
    </source>
</evidence>
<name>A0A101FFN5_9THEO</name>
<feature type="compositionally biased region" description="Pro residues" evidence="1">
    <location>
        <begin position="132"/>
        <end position="143"/>
    </location>
</feature>
<gene>
    <name evidence="3" type="ORF">XD66_1121</name>
</gene>
<dbReference type="InterPro" id="IPR035940">
    <property type="entry name" value="CAP_sf"/>
</dbReference>
<dbReference type="PANTHER" id="PTHR31157">
    <property type="entry name" value="SCP DOMAIN-CONTAINING PROTEIN"/>
    <property type="match status" value="1"/>
</dbReference>
<dbReference type="Pfam" id="PF00188">
    <property type="entry name" value="CAP"/>
    <property type="match status" value="1"/>
</dbReference>
<comment type="caution">
    <text evidence="3">The sequence shown here is derived from an EMBL/GenBank/DDBJ whole genome shotgun (WGS) entry which is preliminary data.</text>
</comment>
<evidence type="ECO:0000259" key="2">
    <source>
        <dbReference type="Pfam" id="PF00188"/>
    </source>
</evidence>
<accession>A0A101FFN5</accession>
<dbReference type="Proteomes" id="UP000053326">
    <property type="component" value="Unassembled WGS sequence"/>
</dbReference>
<feature type="region of interest" description="Disordered" evidence="1">
    <location>
        <begin position="105"/>
        <end position="147"/>
    </location>
</feature>
<feature type="region of interest" description="Disordered" evidence="1">
    <location>
        <begin position="38"/>
        <end position="85"/>
    </location>
</feature>
<sequence>MLIAVIFLAGLCGWYTPKADAFTMDEYIQAVLQGRTLPDQSKSPVVPEPPAADPKPTQPANPPVQLTSAGSGGAGGGGNQTYYPQRGMTSIEDYYNAVLNNRSKPVSYPTRPLSSDQAPGTPAEPGGTEKPPAAPVPPAPPAPDGLTADEKRLFDLINNSRIGEGISPVAVDMKLTEIARLKAQDMIENNYFGHISPIYGSPGEMLRRFGVSFRSGGENLCKAGDVYKAHQLLLGSPEHREIMMNPKANKVGVAVVPQGTWVLVVELFVEA</sequence>
<proteinExistence type="predicted"/>
<feature type="compositionally biased region" description="Gly residues" evidence="1">
    <location>
        <begin position="70"/>
        <end position="79"/>
    </location>
</feature>
<dbReference type="SUPFAM" id="SSF55797">
    <property type="entry name" value="PR-1-like"/>
    <property type="match status" value="1"/>
</dbReference>
<dbReference type="InterPro" id="IPR014044">
    <property type="entry name" value="CAP_dom"/>
</dbReference>
<dbReference type="PATRIC" id="fig|85874.4.peg.539"/>
<protein>
    <submittedName>
        <fullName evidence="3">Cysteine-rich secretory protein</fullName>
    </submittedName>
</protein>
<feature type="domain" description="SCP" evidence="2">
    <location>
        <begin position="154"/>
        <end position="261"/>
    </location>
</feature>
<reference evidence="4" key="1">
    <citation type="journal article" date="2015" name="MBio">
        <title>Genome-Resolved Metagenomic Analysis Reveals Roles for Candidate Phyla and Other Microbial Community Members in Biogeochemical Transformations in Oil Reservoirs.</title>
        <authorList>
            <person name="Hu P."/>
            <person name="Tom L."/>
            <person name="Singh A."/>
            <person name="Thomas B.C."/>
            <person name="Baker B.J."/>
            <person name="Piceno Y.M."/>
            <person name="Andersen G.L."/>
            <person name="Banfield J.F."/>
        </authorList>
    </citation>
    <scope>NUCLEOTIDE SEQUENCE [LARGE SCALE GENOMIC DNA]</scope>
</reference>
<organism evidence="3 4">
    <name type="scientific">Thermacetogenium phaeum</name>
    <dbReference type="NCBI Taxonomy" id="85874"/>
    <lineage>
        <taxon>Bacteria</taxon>
        <taxon>Bacillati</taxon>
        <taxon>Bacillota</taxon>
        <taxon>Clostridia</taxon>
        <taxon>Thermoanaerobacterales</taxon>
        <taxon>Thermoanaerobacteraceae</taxon>
        <taxon>Thermacetogenium</taxon>
    </lineage>
</organism>
<dbReference type="EMBL" id="LGFO01000149">
    <property type="protein sequence ID" value="KUK36168.1"/>
    <property type="molecule type" value="Genomic_DNA"/>
</dbReference>
<feature type="compositionally biased region" description="Pro residues" evidence="1">
    <location>
        <begin position="46"/>
        <end position="62"/>
    </location>
</feature>
<evidence type="ECO:0000313" key="4">
    <source>
        <dbReference type="Proteomes" id="UP000053326"/>
    </source>
</evidence>
<evidence type="ECO:0000313" key="3">
    <source>
        <dbReference type="EMBL" id="KUK36168.1"/>
    </source>
</evidence>
<dbReference type="AlphaFoldDB" id="A0A101FFN5"/>
<dbReference type="CDD" id="cd05379">
    <property type="entry name" value="CAP_bacterial"/>
    <property type="match status" value="1"/>
</dbReference>